<keyword evidence="1" id="KW-1133">Transmembrane helix</keyword>
<protein>
    <recommendedName>
        <fullName evidence="4">DUF3592 domain-containing protein</fullName>
    </recommendedName>
</protein>
<name>A0A1X7K2T1_9CORY</name>
<dbReference type="OrthoDB" id="4793458at2"/>
<keyword evidence="1" id="KW-0812">Transmembrane</keyword>
<proteinExistence type="predicted"/>
<accession>A0A1X7K2T1</accession>
<evidence type="ECO:0000313" key="3">
    <source>
        <dbReference type="Proteomes" id="UP000193309"/>
    </source>
</evidence>
<dbReference type="EMBL" id="FXAR01000008">
    <property type="protein sequence ID" value="SMG34881.1"/>
    <property type="molecule type" value="Genomic_DNA"/>
</dbReference>
<dbReference type="RefSeq" id="WP_085550260.1">
    <property type="nucleotide sequence ID" value="NZ_FXAR01000008.1"/>
</dbReference>
<dbReference type="AlphaFoldDB" id="A0A1X7K2T1"/>
<sequence length="145" mass="15988">MFSFIFLAVSVLMIMVGLYLLYGAVKQRAILRDLSQRGERVRGTVVSSRIHTRESSNGNDVRTLIETIEFRTLTGHLVRARPRSNDVGLTDRTGQNVQVIYSKQNPELFAAPQDGKEPSRRPVIINAVAGVFFVCIGAALLTAGL</sequence>
<reference evidence="3" key="1">
    <citation type="submission" date="2017-04" db="EMBL/GenBank/DDBJ databases">
        <authorList>
            <person name="Varghese N."/>
            <person name="Submissions S."/>
        </authorList>
    </citation>
    <scope>NUCLEOTIDE SEQUENCE [LARGE SCALE GENOMIC DNA]</scope>
    <source>
        <strain evidence="3">VDS</strain>
    </source>
</reference>
<keyword evidence="1" id="KW-0472">Membrane</keyword>
<evidence type="ECO:0000256" key="1">
    <source>
        <dbReference type="SAM" id="Phobius"/>
    </source>
</evidence>
<keyword evidence="3" id="KW-1185">Reference proteome</keyword>
<organism evidence="2 3">
    <name type="scientific">Corynebacterium pollutisoli</name>
    <dbReference type="NCBI Taxonomy" id="1610489"/>
    <lineage>
        <taxon>Bacteria</taxon>
        <taxon>Bacillati</taxon>
        <taxon>Actinomycetota</taxon>
        <taxon>Actinomycetes</taxon>
        <taxon>Mycobacteriales</taxon>
        <taxon>Corynebacteriaceae</taxon>
        <taxon>Corynebacterium</taxon>
    </lineage>
</organism>
<feature type="transmembrane region" description="Helical" evidence="1">
    <location>
        <begin position="123"/>
        <end position="143"/>
    </location>
</feature>
<dbReference type="Proteomes" id="UP000193309">
    <property type="component" value="Unassembled WGS sequence"/>
</dbReference>
<evidence type="ECO:0000313" key="2">
    <source>
        <dbReference type="EMBL" id="SMG34881.1"/>
    </source>
</evidence>
<feature type="transmembrane region" description="Helical" evidence="1">
    <location>
        <begin position="6"/>
        <end position="25"/>
    </location>
</feature>
<dbReference type="STRING" id="1610489.SAMN06295981_2168"/>
<gene>
    <name evidence="2" type="ORF">SAMN06295981_2168</name>
</gene>
<evidence type="ECO:0008006" key="4">
    <source>
        <dbReference type="Google" id="ProtNLM"/>
    </source>
</evidence>